<feature type="domain" description="D-isomer specific 2-hydroxyacid dehydrogenase NAD-binding" evidence="3">
    <location>
        <begin position="116"/>
        <end position="288"/>
    </location>
</feature>
<dbReference type="CDD" id="cd05300">
    <property type="entry name" value="2-Hacid_dh_1"/>
    <property type="match status" value="1"/>
</dbReference>
<name>A0A546XJA8_AGRTU</name>
<evidence type="ECO:0000256" key="2">
    <source>
        <dbReference type="ARBA" id="ARBA00023027"/>
    </source>
</evidence>
<dbReference type="PANTHER" id="PTHR43333">
    <property type="entry name" value="2-HACID_DH_C DOMAIN-CONTAINING PROTEIN"/>
    <property type="match status" value="1"/>
</dbReference>
<gene>
    <name evidence="4" type="ORF">EXN61_25075</name>
</gene>
<dbReference type="InterPro" id="IPR036291">
    <property type="entry name" value="NAD(P)-bd_dom_sf"/>
</dbReference>
<proteinExistence type="predicted"/>
<evidence type="ECO:0000313" key="5">
    <source>
        <dbReference type="Proteomes" id="UP000317023"/>
    </source>
</evidence>
<dbReference type="Pfam" id="PF02826">
    <property type="entry name" value="2-Hacid_dh_C"/>
    <property type="match status" value="1"/>
</dbReference>
<organism evidence="4 5">
    <name type="scientific">Agrobacterium tumefaciens</name>
    <dbReference type="NCBI Taxonomy" id="358"/>
    <lineage>
        <taxon>Bacteria</taxon>
        <taxon>Pseudomonadati</taxon>
        <taxon>Pseudomonadota</taxon>
        <taxon>Alphaproteobacteria</taxon>
        <taxon>Hyphomicrobiales</taxon>
        <taxon>Rhizobiaceae</taxon>
        <taxon>Rhizobium/Agrobacterium group</taxon>
        <taxon>Agrobacterium</taxon>
        <taxon>Agrobacterium tumefaciens complex</taxon>
    </lineage>
</organism>
<keyword evidence="1" id="KW-0560">Oxidoreductase</keyword>
<dbReference type="RefSeq" id="WP_142859756.1">
    <property type="nucleotide sequence ID" value="NZ_SGOE01000011.1"/>
</dbReference>
<evidence type="ECO:0000259" key="3">
    <source>
        <dbReference type="Pfam" id="PF02826"/>
    </source>
</evidence>
<dbReference type="SUPFAM" id="SSF51735">
    <property type="entry name" value="NAD(P)-binding Rossmann-fold domains"/>
    <property type="match status" value="1"/>
</dbReference>
<sequence length="326" mass="34990">MRDFSVYVENAVPPGSPYFVSEPAVLKALGAVAGFAEVRSFNAQFPDYQALEAADYFVGSGFDTARLKVHGKRLRVVHCTSAGVEKYMPLDWLPNGAVLTNSSGVHAKKGGAFGLMTVLMLCEGVPRHIQNQRLHRWDNRLATGIDTKTIVFVGFGALGTAIADRLRPFGPRIVAVTRSGKTSPSADEVFTVADLDQALTLADCLVVSCPLTASTKGLIGEKQLALMKPGASLFNIARGPLVDTGPLIRALVDGRLSGAALDVFDEEPLSADSQLWDVPNLIIFPHISCDDADGYVDRCLSIFADNIGRDLRGEPLRNRVDATAGY</sequence>
<dbReference type="EMBL" id="SGOE01000011">
    <property type="protein sequence ID" value="TRB00815.1"/>
    <property type="molecule type" value="Genomic_DNA"/>
</dbReference>
<protein>
    <submittedName>
        <fullName evidence="4">D-2-hydroxyacid dehydrogenase</fullName>
    </submittedName>
</protein>
<reference evidence="4 5" key="1">
    <citation type="journal article" date="2019" name="Appl. Microbiol. Biotechnol.">
        <title>Differential efficiency of wild type rhizogenic strains for rol gene transformation of plants.</title>
        <authorList>
            <person name="Desmet S."/>
            <person name="De Keyser E."/>
            <person name="Van Vaerenbergh J."/>
            <person name="Baeyen S."/>
            <person name="Van Huylenbroeck J."/>
            <person name="Geelen D."/>
            <person name="Dhooghe E."/>
        </authorList>
    </citation>
    <scope>NUCLEOTIDE SEQUENCE [LARGE SCALE GENOMIC DNA]</scope>
    <source>
        <strain evidence="4 5">MAFF210266</strain>
    </source>
</reference>
<evidence type="ECO:0000256" key="1">
    <source>
        <dbReference type="ARBA" id="ARBA00023002"/>
    </source>
</evidence>
<dbReference type="AlphaFoldDB" id="A0A546XJA8"/>
<accession>A0A546XJA8</accession>
<keyword evidence="2" id="KW-0520">NAD</keyword>
<dbReference type="GO" id="GO:0051287">
    <property type="term" value="F:NAD binding"/>
    <property type="evidence" value="ECO:0007669"/>
    <property type="project" value="InterPro"/>
</dbReference>
<comment type="caution">
    <text evidence="4">The sequence shown here is derived from an EMBL/GenBank/DDBJ whole genome shotgun (WGS) entry which is preliminary data.</text>
</comment>
<evidence type="ECO:0000313" key="4">
    <source>
        <dbReference type="EMBL" id="TRB00815.1"/>
    </source>
</evidence>
<dbReference type="GO" id="GO:0016491">
    <property type="term" value="F:oxidoreductase activity"/>
    <property type="evidence" value="ECO:0007669"/>
    <property type="project" value="UniProtKB-KW"/>
</dbReference>
<dbReference type="SUPFAM" id="SSF52283">
    <property type="entry name" value="Formate/glycerate dehydrogenase catalytic domain-like"/>
    <property type="match status" value="1"/>
</dbReference>
<dbReference type="Gene3D" id="3.40.50.720">
    <property type="entry name" value="NAD(P)-binding Rossmann-like Domain"/>
    <property type="match status" value="2"/>
</dbReference>
<dbReference type="InterPro" id="IPR006140">
    <property type="entry name" value="D-isomer_DH_NAD-bd"/>
</dbReference>
<dbReference type="Proteomes" id="UP000317023">
    <property type="component" value="Unassembled WGS sequence"/>
</dbReference>
<dbReference type="PANTHER" id="PTHR43333:SF1">
    <property type="entry name" value="D-ISOMER SPECIFIC 2-HYDROXYACID DEHYDROGENASE NAD-BINDING DOMAIN-CONTAINING PROTEIN"/>
    <property type="match status" value="1"/>
</dbReference>